<accession>A0A2Z6QIE7</accession>
<evidence type="ECO:0000259" key="2">
    <source>
        <dbReference type="Pfam" id="PF05970"/>
    </source>
</evidence>
<evidence type="ECO:0000256" key="1">
    <source>
        <dbReference type="RuleBase" id="RU363044"/>
    </source>
</evidence>
<proteinExistence type="inferred from homology"/>
<protein>
    <recommendedName>
        <fullName evidence="1">ATP-dependent DNA helicase</fullName>
        <ecNumber evidence="1">5.6.2.3</ecNumber>
    </recommendedName>
</protein>
<dbReference type="EMBL" id="BEXD01000680">
    <property type="protein sequence ID" value="GBB89415.1"/>
    <property type="molecule type" value="Genomic_DNA"/>
</dbReference>
<keyword evidence="1" id="KW-0347">Helicase</keyword>
<dbReference type="GO" id="GO:0000723">
    <property type="term" value="P:telomere maintenance"/>
    <property type="evidence" value="ECO:0007669"/>
    <property type="project" value="InterPro"/>
</dbReference>
<keyword evidence="1" id="KW-0547">Nucleotide-binding</keyword>
<dbReference type="PANTHER" id="PTHR47642">
    <property type="entry name" value="ATP-DEPENDENT DNA HELICASE"/>
    <property type="match status" value="1"/>
</dbReference>
<comment type="similarity">
    <text evidence="1">Belongs to the helicase family.</text>
</comment>
<dbReference type="SUPFAM" id="SSF52540">
    <property type="entry name" value="P-loop containing nucleoside triphosphate hydrolases"/>
    <property type="match status" value="2"/>
</dbReference>
<comment type="cofactor">
    <cofactor evidence="1">
        <name>Mg(2+)</name>
        <dbReference type="ChEBI" id="CHEBI:18420"/>
    </cofactor>
</comment>
<dbReference type="STRING" id="94130.A0A2Z6QIE7"/>
<comment type="caution">
    <text evidence="3">The sequence shown here is derived from an EMBL/GenBank/DDBJ whole genome shotgun (WGS) entry which is preliminary data.</text>
</comment>
<dbReference type="InterPro" id="IPR010285">
    <property type="entry name" value="DNA_helicase_pif1-like_DEAD"/>
</dbReference>
<keyword evidence="1" id="KW-0233">DNA recombination</keyword>
<dbReference type="Gene3D" id="3.40.50.300">
    <property type="entry name" value="P-loop containing nucleotide triphosphate hydrolases"/>
    <property type="match status" value="1"/>
</dbReference>
<organism evidence="3 4">
    <name type="scientific">Rhizophagus clarus</name>
    <dbReference type="NCBI Taxonomy" id="94130"/>
    <lineage>
        <taxon>Eukaryota</taxon>
        <taxon>Fungi</taxon>
        <taxon>Fungi incertae sedis</taxon>
        <taxon>Mucoromycota</taxon>
        <taxon>Glomeromycotina</taxon>
        <taxon>Glomeromycetes</taxon>
        <taxon>Glomerales</taxon>
        <taxon>Glomeraceae</taxon>
        <taxon>Rhizophagus</taxon>
    </lineage>
</organism>
<reference evidence="3 4" key="1">
    <citation type="submission" date="2017-11" db="EMBL/GenBank/DDBJ databases">
        <title>The genome of Rhizophagus clarus HR1 reveals common genetic basis of auxotrophy among arbuscular mycorrhizal fungi.</title>
        <authorList>
            <person name="Kobayashi Y."/>
        </authorList>
    </citation>
    <scope>NUCLEOTIDE SEQUENCE [LARGE SCALE GENOMIC DNA]</scope>
    <source>
        <strain evidence="3 4">HR1</strain>
    </source>
</reference>
<evidence type="ECO:0000313" key="3">
    <source>
        <dbReference type="EMBL" id="GBB89415.1"/>
    </source>
</evidence>
<dbReference type="EC" id="5.6.2.3" evidence="1"/>
<feature type="domain" description="DNA helicase Pif1-like DEAD-box helicase" evidence="2">
    <location>
        <begin position="30"/>
        <end position="105"/>
    </location>
</feature>
<dbReference type="GO" id="GO:0016887">
    <property type="term" value="F:ATP hydrolysis activity"/>
    <property type="evidence" value="ECO:0007669"/>
    <property type="project" value="RHEA"/>
</dbReference>
<evidence type="ECO:0000313" key="4">
    <source>
        <dbReference type="Proteomes" id="UP000247702"/>
    </source>
</evidence>
<name>A0A2Z6QIE7_9GLOM</name>
<dbReference type="GO" id="GO:0006310">
    <property type="term" value="P:DNA recombination"/>
    <property type="evidence" value="ECO:0007669"/>
    <property type="project" value="UniProtKB-KW"/>
</dbReference>
<keyword evidence="1" id="KW-0067">ATP-binding</keyword>
<dbReference type="GO" id="GO:0006281">
    <property type="term" value="P:DNA repair"/>
    <property type="evidence" value="ECO:0007669"/>
    <property type="project" value="UniProtKB-KW"/>
</dbReference>
<dbReference type="Gene3D" id="2.30.30.940">
    <property type="match status" value="1"/>
</dbReference>
<dbReference type="InterPro" id="IPR027417">
    <property type="entry name" value="P-loop_NTPase"/>
</dbReference>
<dbReference type="Pfam" id="PF05970">
    <property type="entry name" value="PIF1"/>
    <property type="match status" value="1"/>
</dbReference>
<comment type="catalytic activity">
    <reaction evidence="1">
        <text>ATP + H2O = ADP + phosphate + H(+)</text>
        <dbReference type="Rhea" id="RHEA:13065"/>
        <dbReference type="ChEBI" id="CHEBI:15377"/>
        <dbReference type="ChEBI" id="CHEBI:15378"/>
        <dbReference type="ChEBI" id="CHEBI:30616"/>
        <dbReference type="ChEBI" id="CHEBI:43474"/>
        <dbReference type="ChEBI" id="CHEBI:456216"/>
        <dbReference type="EC" id="5.6.2.3"/>
    </reaction>
</comment>
<keyword evidence="1" id="KW-0227">DNA damage</keyword>
<keyword evidence="1" id="KW-0234">DNA repair</keyword>
<dbReference type="GO" id="GO:0043139">
    <property type="term" value="F:5'-3' DNA helicase activity"/>
    <property type="evidence" value="ECO:0007669"/>
    <property type="project" value="UniProtKB-EC"/>
</dbReference>
<dbReference type="AlphaFoldDB" id="A0A2Z6QIE7"/>
<keyword evidence="1" id="KW-0378">Hydrolase</keyword>
<dbReference type="GO" id="GO:0005524">
    <property type="term" value="F:ATP binding"/>
    <property type="evidence" value="ECO:0007669"/>
    <property type="project" value="UniProtKB-KW"/>
</dbReference>
<dbReference type="InterPro" id="IPR051055">
    <property type="entry name" value="PIF1_helicase"/>
</dbReference>
<gene>
    <name evidence="3" type="ORF">RclHR1_01610006</name>
</gene>
<keyword evidence="4" id="KW-1185">Reference proteome</keyword>
<dbReference type="Proteomes" id="UP000247702">
    <property type="component" value="Unassembled WGS sequence"/>
</dbReference>
<sequence>MKDIIGKQLCNLIPKPIIISNNEVLNTLQDQYEIYNIINLSWGSLKEKKHPFFFITGSAGTGKTYLTKQIINYLKSINKKFLLMAPTGIVAENVGGETIHSKLKITEYIIIEKISMVSSQLFTFISKIFCKLHSNSLEFGGIPVLVIGDLAQLPPVKGDPNRSQSEKAFMNYTNYPVELVLSVGTRVMFLNNTQFKHGLYNGSIGIVMKICNQESIEVAFPLTDGIKTFTIQKDTVFFTFNGMPAKRTQFSLQMLLH</sequence>